<keyword evidence="2" id="KW-1185">Reference proteome</keyword>
<gene>
    <name evidence="1" type="ORF">CALCODRAFT_304031</name>
</gene>
<reference evidence="1 2" key="1">
    <citation type="journal article" date="2016" name="Mol. Biol. Evol.">
        <title>Comparative Genomics of Early-Diverging Mushroom-Forming Fungi Provides Insights into the Origins of Lignocellulose Decay Capabilities.</title>
        <authorList>
            <person name="Nagy L.G."/>
            <person name="Riley R."/>
            <person name="Tritt A."/>
            <person name="Adam C."/>
            <person name="Daum C."/>
            <person name="Floudas D."/>
            <person name="Sun H."/>
            <person name="Yadav J.S."/>
            <person name="Pangilinan J."/>
            <person name="Larsson K.H."/>
            <person name="Matsuura K."/>
            <person name="Barry K."/>
            <person name="Labutti K."/>
            <person name="Kuo R."/>
            <person name="Ohm R.A."/>
            <person name="Bhattacharya S.S."/>
            <person name="Shirouzu T."/>
            <person name="Yoshinaga Y."/>
            <person name="Martin F.M."/>
            <person name="Grigoriev I.V."/>
            <person name="Hibbett D.S."/>
        </authorList>
    </citation>
    <scope>NUCLEOTIDE SEQUENCE [LARGE SCALE GENOMIC DNA]</scope>
    <source>
        <strain evidence="1 2">HHB12733</strain>
    </source>
</reference>
<proteinExistence type="predicted"/>
<accession>A0A165JKR9</accession>
<organism evidence="1 2">
    <name type="scientific">Calocera cornea HHB12733</name>
    <dbReference type="NCBI Taxonomy" id="1353952"/>
    <lineage>
        <taxon>Eukaryota</taxon>
        <taxon>Fungi</taxon>
        <taxon>Dikarya</taxon>
        <taxon>Basidiomycota</taxon>
        <taxon>Agaricomycotina</taxon>
        <taxon>Dacrymycetes</taxon>
        <taxon>Dacrymycetales</taxon>
        <taxon>Dacrymycetaceae</taxon>
        <taxon>Calocera</taxon>
    </lineage>
</organism>
<dbReference type="Proteomes" id="UP000076842">
    <property type="component" value="Unassembled WGS sequence"/>
</dbReference>
<name>A0A165JKR9_9BASI</name>
<protein>
    <submittedName>
        <fullName evidence="1">Uncharacterized protein</fullName>
    </submittedName>
</protein>
<evidence type="ECO:0000313" key="1">
    <source>
        <dbReference type="EMBL" id="KZT61965.1"/>
    </source>
</evidence>
<dbReference type="InParanoid" id="A0A165JKR9"/>
<sequence>MTWCYVRLGAGVPPPLRHQPAVLRSRPFRGQSGEEATGGSLHRAVLVLGWAAASTIRMAVGTRWRRLFTHPSPALDMDCARDGRHRRLGRCRTAALPAPLWTRPPSAHLVSARDGHETQEDSKRVGSRLRNELILLVAG</sequence>
<evidence type="ECO:0000313" key="2">
    <source>
        <dbReference type="Proteomes" id="UP000076842"/>
    </source>
</evidence>
<dbReference type="EMBL" id="KV423919">
    <property type="protein sequence ID" value="KZT61965.1"/>
    <property type="molecule type" value="Genomic_DNA"/>
</dbReference>
<dbReference type="AlphaFoldDB" id="A0A165JKR9"/>